<dbReference type="GO" id="GO:0005886">
    <property type="term" value="C:plasma membrane"/>
    <property type="evidence" value="ECO:0007669"/>
    <property type="project" value="UniProtKB-SubCell"/>
</dbReference>
<evidence type="ECO:0000313" key="8">
    <source>
        <dbReference type="Proteomes" id="UP000075391"/>
    </source>
</evidence>
<comment type="caution">
    <text evidence="7">The sequence shown here is derived from an EMBL/GenBank/DDBJ whole genome shotgun (WGS) entry which is preliminary data.</text>
</comment>
<dbReference type="NCBIfam" id="TIGR02229">
    <property type="entry name" value="caa3_sub_IV"/>
    <property type="match status" value="1"/>
</dbReference>
<feature type="transmembrane region" description="Helical" evidence="6">
    <location>
        <begin position="81"/>
        <end position="106"/>
    </location>
</feature>
<evidence type="ECO:0000256" key="2">
    <source>
        <dbReference type="ARBA" id="ARBA00022475"/>
    </source>
</evidence>
<evidence type="ECO:0008006" key="9">
    <source>
        <dbReference type="Google" id="ProtNLM"/>
    </source>
</evidence>
<keyword evidence="2" id="KW-1003">Cell membrane</keyword>
<dbReference type="AlphaFoldDB" id="A0A150WCC8"/>
<keyword evidence="4 6" id="KW-1133">Transmembrane helix</keyword>
<dbReference type="Pfam" id="PF03626">
    <property type="entry name" value="COX4_pro"/>
    <property type="match status" value="1"/>
</dbReference>
<evidence type="ECO:0000256" key="4">
    <source>
        <dbReference type="ARBA" id="ARBA00022989"/>
    </source>
</evidence>
<keyword evidence="5 6" id="KW-0472">Membrane</keyword>
<evidence type="ECO:0000256" key="1">
    <source>
        <dbReference type="ARBA" id="ARBA00004651"/>
    </source>
</evidence>
<keyword evidence="3 6" id="KW-0812">Transmembrane</keyword>
<dbReference type="RefSeq" id="WP_063244881.1">
    <property type="nucleotide sequence ID" value="NZ_CP168967.1"/>
</dbReference>
<protein>
    <recommendedName>
        <fullName evidence="9">Cytochrome-c oxidase</fullName>
    </recommendedName>
</protein>
<reference evidence="7 8" key="1">
    <citation type="submission" date="2016-03" db="EMBL/GenBank/DDBJ databases">
        <authorList>
            <person name="Ploux O."/>
        </authorList>
    </citation>
    <scope>NUCLEOTIDE SEQUENCE [LARGE SCALE GENOMIC DNA]</scope>
    <source>
        <strain evidence="7 8">BER2</strain>
    </source>
</reference>
<proteinExistence type="predicted"/>
<evidence type="ECO:0000256" key="3">
    <source>
        <dbReference type="ARBA" id="ARBA00022692"/>
    </source>
</evidence>
<accession>A0A150WCC8</accession>
<dbReference type="EMBL" id="LUKF01000019">
    <property type="protein sequence ID" value="KYG60603.1"/>
    <property type="molecule type" value="Genomic_DNA"/>
</dbReference>
<name>A0A150WCC8_BDEBC</name>
<dbReference type="Proteomes" id="UP000075391">
    <property type="component" value="Unassembled WGS sequence"/>
</dbReference>
<feature type="transmembrane region" description="Helical" evidence="6">
    <location>
        <begin position="21"/>
        <end position="42"/>
    </location>
</feature>
<organism evidence="7 8">
    <name type="scientific">Bdellovibrio bacteriovorus</name>
    <dbReference type="NCBI Taxonomy" id="959"/>
    <lineage>
        <taxon>Bacteria</taxon>
        <taxon>Pseudomonadati</taxon>
        <taxon>Bdellovibrionota</taxon>
        <taxon>Bdellovibrionia</taxon>
        <taxon>Bdellovibrionales</taxon>
        <taxon>Pseudobdellovibrionaceae</taxon>
        <taxon>Bdellovibrio</taxon>
    </lineage>
</organism>
<comment type="subcellular location">
    <subcellularLocation>
        <location evidence="1">Cell membrane</location>
        <topology evidence="1">Multi-pass membrane protein</topology>
    </subcellularLocation>
</comment>
<evidence type="ECO:0000256" key="5">
    <source>
        <dbReference type="ARBA" id="ARBA00023136"/>
    </source>
</evidence>
<dbReference type="InterPro" id="IPR005171">
    <property type="entry name" value="Cyt_c_oxidase_su4_prok"/>
</dbReference>
<dbReference type="OrthoDB" id="5296065at2"/>
<sequence length="111" mass="12075">MASNTQNDPNVLHPHITPMSTYLKVGGALFGLTFLTVIAHQFNAQLGAFAAFVAFAIAAVKASLVLLYFMHLKDDTNMNRAIFASGFFFLVVLLLFSVVDIATRVIEVSPL</sequence>
<dbReference type="InterPro" id="IPR011743">
    <property type="entry name" value="Caa3_sub_IV"/>
</dbReference>
<evidence type="ECO:0000256" key="6">
    <source>
        <dbReference type="SAM" id="Phobius"/>
    </source>
</evidence>
<evidence type="ECO:0000313" key="7">
    <source>
        <dbReference type="EMBL" id="KYG60603.1"/>
    </source>
</evidence>
<feature type="transmembrane region" description="Helical" evidence="6">
    <location>
        <begin position="48"/>
        <end position="69"/>
    </location>
</feature>
<gene>
    <name evidence="7" type="ORF">AZI85_11390</name>
</gene>